<keyword evidence="1" id="KW-0285">Flavoprotein</keyword>
<evidence type="ECO:0000256" key="2">
    <source>
        <dbReference type="PIRSR" id="PIRSR006816-2"/>
    </source>
</evidence>
<dbReference type="Pfam" id="PF10418">
    <property type="entry name" value="DHODB_Fe-S_bind"/>
    <property type="match status" value="1"/>
</dbReference>
<dbReference type="InterPro" id="IPR017927">
    <property type="entry name" value="FAD-bd_FR_type"/>
</dbReference>
<dbReference type="GO" id="GO:0016491">
    <property type="term" value="F:oxidoreductase activity"/>
    <property type="evidence" value="ECO:0007669"/>
    <property type="project" value="InterPro"/>
</dbReference>
<dbReference type="SUPFAM" id="SSF52343">
    <property type="entry name" value="Ferredoxin reductase-like, C-terminal NADP-linked domain"/>
    <property type="match status" value="1"/>
</dbReference>
<dbReference type="Gene3D" id="2.40.30.10">
    <property type="entry name" value="Translation factors"/>
    <property type="match status" value="1"/>
</dbReference>
<keyword evidence="6" id="KW-1185">Reference proteome</keyword>
<comment type="cofactor">
    <cofactor evidence="2">
        <name>[2Fe-2S] cluster</name>
        <dbReference type="ChEBI" id="CHEBI:190135"/>
    </cofactor>
    <text evidence="2">Binds 1 [2Fe-2S] cluster per subunit.</text>
</comment>
<feature type="binding site" evidence="2">
    <location>
        <position position="233"/>
    </location>
    <ligand>
        <name>[2Fe-2S] cluster</name>
        <dbReference type="ChEBI" id="CHEBI:190135"/>
    </ligand>
</feature>
<dbReference type="EMBL" id="LIIK01000001">
    <property type="protein sequence ID" value="KQM09716.1"/>
    <property type="molecule type" value="Genomic_DNA"/>
</dbReference>
<dbReference type="PIRSF" id="PIRSF006816">
    <property type="entry name" value="Cyc3_hyd_g"/>
    <property type="match status" value="1"/>
</dbReference>
<sequence length="285" mass="31208">MFTIVRKALLAPNIYLMEIEARRVAESAEPGQFIIVRTDEKGERIPLTIADYDRARGTVTIVIQTIGASTRKLCAIEEGGAILDFVGPLGRPSDLVEMSDAELAEKRIIFIGGGVGAAPIYPQVKYLAERGFKPDVIIGAKTKSIEIYRSEMEAVAANYYQATDDGSDGFHGMVTDCLKDLVINHGKLYNHAVTIGPMIMMKFVSALTKELGIPTVASLNTLMVDATGMCGACRVSIGGKMMFTCVDGPEFDAHQVNFDEAMRRQGMYKAIEAQRLEQYLETHKS</sequence>
<name>A0A0Q4AZS3_9BACT</name>
<feature type="domain" description="FAD-binding FR-type" evidence="3">
    <location>
        <begin position="1"/>
        <end position="95"/>
    </location>
</feature>
<dbReference type="CDD" id="cd06219">
    <property type="entry name" value="DHOD_e_trans_like1"/>
    <property type="match status" value="1"/>
</dbReference>
<dbReference type="EMBL" id="LIIK01000001">
    <property type="protein sequence ID" value="KQM09678.1"/>
    <property type="molecule type" value="Genomic_DNA"/>
</dbReference>
<keyword evidence="1" id="KW-0274">FAD</keyword>
<evidence type="ECO:0000313" key="4">
    <source>
        <dbReference type="EMBL" id="KQM09678.1"/>
    </source>
</evidence>
<dbReference type="GO" id="GO:0006221">
    <property type="term" value="P:pyrimidine nucleotide biosynthetic process"/>
    <property type="evidence" value="ECO:0007669"/>
    <property type="project" value="InterPro"/>
</dbReference>
<dbReference type="PROSITE" id="PS51384">
    <property type="entry name" value="FAD_FR"/>
    <property type="match status" value="1"/>
</dbReference>
<dbReference type="GO" id="GO:0046872">
    <property type="term" value="F:metal ion binding"/>
    <property type="evidence" value="ECO:0007669"/>
    <property type="project" value="UniProtKB-KW"/>
</dbReference>
<evidence type="ECO:0000256" key="1">
    <source>
        <dbReference type="PIRSR" id="PIRSR006816-1"/>
    </source>
</evidence>
<dbReference type="PANTHER" id="PTHR43513:SF3">
    <property type="entry name" value="DIHYDROOROTATE DEHYDROGENASE B (NAD(+)), ELECTRON TRANSFER SUBUNIT-RELATED"/>
    <property type="match status" value="1"/>
</dbReference>
<proteinExistence type="predicted"/>
<evidence type="ECO:0000313" key="5">
    <source>
        <dbReference type="EMBL" id="KQM09716.1"/>
    </source>
</evidence>
<dbReference type="InterPro" id="IPR017938">
    <property type="entry name" value="Riboflavin_synthase-like_b-brl"/>
</dbReference>
<feature type="binding site" evidence="2">
    <location>
        <position position="245"/>
    </location>
    <ligand>
        <name>[2Fe-2S] cluster</name>
        <dbReference type="ChEBI" id="CHEBI:190135"/>
    </ligand>
</feature>
<keyword evidence="2" id="KW-0411">Iron-sulfur</keyword>
<keyword evidence="2" id="KW-0479">Metal-binding</keyword>
<dbReference type="STRING" id="1702214.AL399_00160"/>
<dbReference type="SUPFAM" id="SSF63380">
    <property type="entry name" value="Riboflavin synthase domain-like"/>
    <property type="match status" value="1"/>
</dbReference>
<dbReference type="AlphaFoldDB" id="A0A0Q4AZS3"/>
<feature type="binding site" evidence="2">
    <location>
        <position position="230"/>
    </location>
    <ligand>
        <name>[2Fe-2S] cluster</name>
        <dbReference type="ChEBI" id="CHEBI:190135"/>
    </ligand>
</feature>
<dbReference type="GO" id="GO:0050660">
    <property type="term" value="F:flavin adenine dinucleotide binding"/>
    <property type="evidence" value="ECO:0007669"/>
    <property type="project" value="InterPro"/>
</dbReference>
<organism evidence="4 6">
    <name type="scientific">Candidatus [Bacteroides] periocalifornicus</name>
    <dbReference type="NCBI Taxonomy" id="1702214"/>
    <lineage>
        <taxon>Bacteria</taxon>
        <taxon>Pseudomonadati</taxon>
        <taxon>Bacteroidota</taxon>
    </lineage>
</organism>
<dbReference type="InterPro" id="IPR039261">
    <property type="entry name" value="FNR_nucleotide-bd"/>
</dbReference>
<dbReference type="GO" id="GO:0051537">
    <property type="term" value="F:2 iron, 2 sulfur cluster binding"/>
    <property type="evidence" value="ECO:0007669"/>
    <property type="project" value="UniProtKB-KW"/>
</dbReference>
<evidence type="ECO:0000313" key="6">
    <source>
        <dbReference type="Proteomes" id="UP000054172"/>
    </source>
</evidence>
<comment type="cofactor">
    <cofactor evidence="1">
        <name>FAD</name>
        <dbReference type="ChEBI" id="CHEBI:57692"/>
    </cofactor>
    <text evidence="1">Binds 1 FAD per subunit.</text>
</comment>
<dbReference type="PATRIC" id="fig|1702214.3.peg.214"/>
<keyword evidence="2" id="KW-0408">Iron</keyword>
<evidence type="ECO:0000259" key="3">
    <source>
        <dbReference type="PROSITE" id="PS51384"/>
    </source>
</evidence>
<dbReference type="PANTHER" id="PTHR43513">
    <property type="entry name" value="DIHYDROOROTATE DEHYDROGENASE B (NAD(+)), ELECTRON TRANSFER SUBUNIT"/>
    <property type="match status" value="1"/>
</dbReference>
<dbReference type="NCBIfam" id="NF004862">
    <property type="entry name" value="PRK06222.1"/>
    <property type="match status" value="1"/>
</dbReference>
<dbReference type="InterPro" id="IPR019480">
    <property type="entry name" value="Dihydroorotate_DH_Fe-S-bd"/>
</dbReference>
<comment type="caution">
    <text evidence="4">The sequence shown here is derived from an EMBL/GenBank/DDBJ whole genome shotgun (WGS) entry which is preliminary data.</text>
</comment>
<reference evidence="4 6" key="1">
    <citation type="submission" date="2015-08" db="EMBL/GenBank/DDBJ databases">
        <title>Candidatus Bacteriodes Periocalifornicus.</title>
        <authorList>
            <person name="McLean J.S."/>
            <person name="Kelley S."/>
        </authorList>
    </citation>
    <scope>NUCLEOTIDE SEQUENCE [LARGE SCALE GENOMIC DNA]</scope>
    <source>
        <strain evidence="4">12B</strain>
    </source>
</reference>
<dbReference type="InterPro" id="IPR050353">
    <property type="entry name" value="PyrK_electron_transfer"/>
</dbReference>
<gene>
    <name evidence="4" type="ORF">AL399_00160</name>
    <name evidence="5" type="ORF">AL399_00430</name>
</gene>
<accession>A0A0Q4AZS3</accession>
<protein>
    <submittedName>
        <fullName evidence="4">NAD-binding oxidoreductase</fullName>
    </submittedName>
</protein>
<feature type="binding site" evidence="1">
    <location>
        <begin position="62"/>
        <end position="64"/>
    </location>
    <ligand>
        <name>FAD</name>
        <dbReference type="ChEBI" id="CHEBI:57692"/>
    </ligand>
</feature>
<keyword evidence="2" id="KW-0001">2Fe-2S</keyword>
<dbReference type="InterPro" id="IPR012165">
    <property type="entry name" value="Cyt_c3_hydrogenase_gsu"/>
</dbReference>
<dbReference type="Proteomes" id="UP000054172">
    <property type="component" value="Unassembled WGS sequence"/>
</dbReference>
<dbReference type="Gene3D" id="3.40.50.80">
    <property type="entry name" value="Nucleotide-binding domain of ferredoxin-NADP reductase (FNR) module"/>
    <property type="match status" value="1"/>
</dbReference>